<name>A0A1Y2L2J2_9PROT</name>
<evidence type="ECO:0000259" key="1">
    <source>
        <dbReference type="Pfam" id="PF08450"/>
    </source>
</evidence>
<proteinExistence type="predicted"/>
<dbReference type="OrthoDB" id="241638at2"/>
<dbReference type="AlphaFoldDB" id="A0A1Y2L2J2"/>
<dbReference type="SUPFAM" id="SSF63829">
    <property type="entry name" value="Calcium-dependent phosphotriesterase"/>
    <property type="match status" value="1"/>
</dbReference>
<protein>
    <recommendedName>
        <fullName evidence="1">SMP-30/Gluconolactonase/LRE-like region domain-containing protein</fullName>
    </recommendedName>
</protein>
<dbReference type="STRING" id="1293891.TMES_04870"/>
<dbReference type="InterPro" id="IPR051262">
    <property type="entry name" value="SMP-30/CGR1_Lactonase"/>
</dbReference>
<dbReference type="Gene3D" id="2.120.10.30">
    <property type="entry name" value="TolB, C-terminal domain"/>
    <property type="match status" value="1"/>
</dbReference>
<dbReference type="Pfam" id="PF08450">
    <property type="entry name" value="SGL"/>
    <property type="match status" value="1"/>
</dbReference>
<keyword evidence="3" id="KW-1185">Reference proteome</keyword>
<feature type="domain" description="SMP-30/Gluconolactonase/LRE-like region" evidence="1">
    <location>
        <begin position="32"/>
        <end position="239"/>
    </location>
</feature>
<gene>
    <name evidence="2" type="ORF">TMES_04870</name>
</gene>
<dbReference type="RefSeq" id="WP_085580096.1">
    <property type="nucleotide sequence ID" value="NZ_JFKA01000002.1"/>
</dbReference>
<sequence>MSFPIDPSRLTYLGSGLERPECVLATASGSVFVCDWRGGIVRLGADGQQSFIGVPKAPGTSALLPNGIALMHDGSFLAANLADSGGIWRMTPDGQATPFITEADGEPLLPCNFVAVDAQGRIWGTVSTRLQPRTRANRLDADDGFVFVADQHGTRIVADGFGFTNEVAIDPAGEWLYVNETFGRRLTRLALRADGTLGTREVVASFGHGTFPDGLTFDSTGAIWLTSVISNRLIRVVPGEEPQILLEDSDPERVEFVEEEFLAGRFGPEHMSESRGRFLANVSSVAFGGPDLRTVYLGCLHDGKIASFRSPVAGMPPVHWHWG</sequence>
<reference evidence="2 3" key="1">
    <citation type="submission" date="2014-03" db="EMBL/GenBank/DDBJ databases">
        <title>The draft genome sequence of Thalassospira mesophila JCM 18969.</title>
        <authorList>
            <person name="Lai Q."/>
            <person name="Shao Z."/>
        </authorList>
    </citation>
    <scope>NUCLEOTIDE SEQUENCE [LARGE SCALE GENOMIC DNA]</scope>
    <source>
        <strain evidence="2 3">JCM 18969</strain>
    </source>
</reference>
<evidence type="ECO:0000313" key="3">
    <source>
        <dbReference type="Proteomes" id="UP000193391"/>
    </source>
</evidence>
<dbReference type="PANTHER" id="PTHR47572">
    <property type="entry name" value="LIPOPROTEIN-RELATED"/>
    <property type="match status" value="1"/>
</dbReference>
<comment type="caution">
    <text evidence="2">The sequence shown here is derived from an EMBL/GenBank/DDBJ whole genome shotgun (WGS) entry which is preliminary data.</text>
</comment>
<dbReference type="PANTHER" id="PTHR47572:SF5">
    <property type="entry name" value="BLR2277 PROTEIN"/>
    <property type="match status" value="1"/>
</dbReference>
<dbReference type="EMBL" id="JFKA01000002">
    <property type="protein sequence ID" value="OSQ39397.1"/>
    <property type="molecule type" value="Genomic_DNA"/>
</dbReference>
<evidence type="ECO:0000313" key="2">
    <source>
        <dbReference type="EMBL" id="OSQ39397.1"/>
    </source>
</evidence>
<dbReference type="InterPro" id="IPR013658">
    <property type="entry name" value="SGL"/>
</dbReference>
<organism evidence="2 3">
    <name type="scientific">Thalassospira mesophila</name>
    <dbReference type="NCBI Taxonomy" id="1293891"/>
    <lineage>
        <taxon>Bacteria</taxon>
        <taxon>Pseudomonadati</taxon>
        <taxon>Pseudomonadota</taxon>
        <taxon>Alphaproteobacteria</taxon>
        <taxon>Rhodospirillales</taxon>
        <taxon>Thalassospiraceae</taxon>
        <taxon>Thalassospira</taxon>
    </lineage>
</organism>
<dbReference type="InterPro" id="IPR011042">
    <property type="entry name" value="6-blade_b-propeller_TolB-like"/>
</dbReference>
<accession>A0A1Y2L2J2</accession>
<dbReference type="Proteomes" id="UP000193391">
    <property type="component" value="Unassembled WGS sequence"/>
</dbReference>